<evidence type="ECO:0000256" key="2">
    <source>
        <dbReference type="ARBA" id="ARBA00022723"/>
    </source>
</evidence>
<dbReference type="GO" id="GO:0005634">
    <property type="term" value="C:nucleus"/>
    <property type="evidence" value="ECO:0007669"/>
    <property type="project" value="UniProtKB-SubCell"/>
</dbReference>
<keyword evidence="5" id="KW-0539">Nucleus</keyword>
<dbReference type="CDD" id="cd00067">
    <property type="entry name" value="GAL4"/>
    <property type="match status" value="1"/>
</dbReference>
<reference evidence="7" key="1">
    <citation type="submission" date="2015-01" db="EMBL/GenBank/DDBJ databases">
        <authorList>
            <person name="Durling Mikael"/>
        </authorList>
    </citation>
    <scope>NUCLEOTIDE SEQUENCE</scope>
</reference>
<dbReference type="GO" id="GO:0008270">
    <property type="term" value="F:zinc ion binding"/>
    <property type="evidence" value="ECO:0007669"/>
    <property type="project" value="InterPro"/>
</dbReference>
<sequence length="509" mass="57003">MIARSCSELNTDAEFQIRGCLDKSLTYRHQAADRLTVSLAFDNFDVNGVIMPNAPNACMSCFSKKRRCDRLLPRCSRCNITGGQCSYNHGSVFPGVFNEARVLHISSRPQTMVSLANFWSQPQDLRQLIISYAHFILGEIGNPSLIVSKLYRDSVHWWLPIIDPTRLARAISEYINHRSAETAVLLLHISLFDAQAAAIEAKAEISSSSLYAICNFVFMLLRKIQGSPIAKLQSGILLAVFEIGEGLLSNAYNTLSICAQLWCEGETNYPAAITDSLPQNDEMKILQSAIYLLDRLHYFFSDSPRPYLVEKLPSHHAFNPLEAEMKHPSAIESAMGSLRTKSKYKRRIIHFTQQTQACGLLESVALLENPNPSDMLTLDSLLQRKLTENFAVREDDWILPYFSTVVLLLALFELHSKTIKSCPDSRAFSLLAIDSVLNTTRDITGMDDVNNVRRMPLAAVLLLRRTVKAASMFNSTLGYHPNPGVLEDLAGSLRRARFQWRIAGDIGIS</sequence>
<dbReference type="PANTHER" id="PTHR47338">
    <property type="entry name" value="ZN(II)2CYS6 TRANSCRIPTION FACTOR (EUROFUNG)-RELATED"/>
    <property type="match status" value="1"/>
</dbReference>
<evidence type="ECO:0000259" key="6">
    <source>
        <dbReference type="PROSITE" id="PS50048"/>
    </source>
</evidence>
<dbReference type="AlphaFoldDB" id="A0A0B7KHG2"/>
<evidence type="ECO:0000313" key="7">
    <source>
        <dbReference type="EMBL" id="CEO54310.1"/>
    </source>
</evidence>
<dbReference type="EMBL" id="CDPU01000041">
    <property type="protein sequence ID" value="CEO54310.1"/>
    <property type="molecule type" value="Genomic_DNA"/>
</dbReference>
<keyword evidence="2" id="KW-0479">Metal-binding</keyword>
<gene>
    <name evidence="7" type="ORF">BN869_000010368_1</name>
</gene>
<dbReference type="CDD" id="cd12148">
    <property type="entry name" value="fungal_TF_MHR"/>
    <property type="match status" value="1"/>
</dbReference>
<evidence type="ECO:0000256" key="4">
    <source>
        <dbReference type="ARBA" id="ARBA00023163"/>
    </source>
</evidence>
<keyword evidence="3" id="KW-0805">Transcription regulation</keyword>
<dbReference type="SMART" id="SM00066">
    <property type="entry name" value="GAL4"/>
    <property type="match status" value="1"/>
</dbReference>
<dbReference type="Gene3D" id="4.10.240.10">
    <property type="entry name" value="Zn(2)-C6 fungal-type DNA-binding domain"/>
    <property type="match status" value="1"/>
</dbReference>
<protein>
    <recommendedName>
        <fullName evidence="6">Zn(2)-C6 fungal-type domain-containing protein</fullName>
    </recommendedName>
</protein>
<dbReference type="GO" id="GO:0000981">
    <property type="term" value="F:DNA-binding transcription factor activity, RNA polymerase II-specific"/>
    <property type="evidence" value="ECO:0007669"/>
    <property type="project" value="InterPro"/>
</dbReference>
<dbReference type="PANTHER" id="PTHR47338:SF5">
    <property type="entry name" value="ZN(II)2CYS6 TRANSCRIPTION FACTOR (EUROFUNG)"/>
    <property type="match status" value="1"/>
</dbReference>
<evidence type="ECO:0000256" key="5">
    <source>
        <dbReference type="ARBA" id="ARBA00023242"/>
    </source>
</evidence>
<dbReference type="InterPro" id="IPR050815">
    <property type="entry name" value="TF_fung"/>
</dbReference>
<name>A0A0B7KHG2_BIOOC</name>
<dbReference type="SUPFAM" id="SSF57701">
    <property type="entry name" value="Zn2/Cys6 DNA-binding domain"/>
    <property type="match status" value="1"/>
</dbReference>
<dbReference type="PROSITE" id="PS50048">
    <property type="entry name" value="ZN2_CY6_FUNGAL_2"/>
    <property type="match status" value="1"/>
</dbReference>
<dbReference type="InterPro" id="IPR036864">
    <property type="entry name" value="Zn2-C6_fun-type_DNA-bd_sf"/>
</dbReference>
<proteinExistence type="predicted"/>
<keyword evidence="4" id="KW-0804">Transcription</keyword>
<organism evidence="7">
    <name type="scientific">Bionectria ochroleuca</name>
    <name type="common">Gliocladium roseum</name>
    <dbReference type="NCBI Taxonomy" id="29856"/>
    <lineage>
        <taxon>Eukaryota</taxon>
        <taxon>Fungi</taxon>
        <taxon>Dikarya</taxon>
        <taxon>Ascomycota</taxon>
        <taxon>Pezizomycotina</taxon>
        <taxon>Sordariomycetes</taxon>
        <taxon>Hypocreomycetidae</taxon>
        <taxon>Hypocreales</taxon>
        <taxon>Bionectriaceae</taxon>
        <taxon>Clonostachys</taxon>
    </lineage>
</organism>
<evidence type="ECO:0000256" key="1">
    <source>
        <dbReference type="ARBA" id="ARBA00004123"/>
    </source>
</evidence>
<accession>A0A0B7KHG2</accession>
<comment type="subcellular location">
    <subcellularLocation>
        <location evidence="1">Nucleus</location>
    </subcellularLocation>
</comment>
<dbReference type="InterPro" id="IPR001138">
    <property type="entry name" value="Zn2Cys6_DnaBD"/>
</dbReference>
<feature type="domain" description="Zn(2)-C6 fungal-type" evidence="6">
    <location>
        <begin position="57"/>
        <end position="87"/>
    </location>
</feature>
<evidence type="ECO:0000256" key="3">
    <source>
        <dbReference type="ARBA" id="ARBA00023015"/>
    </source>
</evidence>
<dbReference type="Pfam" id="PF00172">
    <property type="entry name" value="Zn_clus"/>
    <property type="match status" value="1"/>
</dbReference>